<evidence type="ECO:0000256" key="17">
    <source>
        <dbReference type="ARBA" id="ARBA00023200"/>
    </source>
</evidence>
<evidence type="ECO:0000256" key="16">
    <source>
        <dbReference type="ARBA" id="ARBA00023042"/>
    </source>
</evidence>
<evidence type="ECO:0000256" key="7">
    <source>
        <dbReference type="ARBA" id="ARBA00022664"/>
    </source>
</evidence>
<evidence type="ECO:0000256" key="14">
    <source>
        <dbReference type="ARBA" id="ARBA00022844"/>
    </source>
</evidence>
<evidence type="ECO:0000256" key="10">
    <source>
        <dbReference type="ARBA" id="ARBA00022695"/>
    </source>
</evidence>
<evidence type="ECO:0000256" key="11">
    <source>
        <dbReference type="ARBA" id="ARBA00022741"/>
    </source>
</evidence>
<dbReference type="GO" id="GO:0005524">
    <property type="term" value="F:ATP binding"/>
    <property type="evidence" value="ECO:0007669"/>
    <property type="project" value="UniProtKB-KW"/>
</dbReference>
<protein>
    <recommendedName>
        <fullName evidence="23">Replicase</fullName>
        <ecNumber evidence="21">2.1.1.375</ecNumber>
        <ecNumber evidence="3">2.7.7.48</ecNumber>
        <ecNumber evidence="4">2.7.7.88</ecNumber>
    </recommendedName>
    <alternativeName>
        <fullName evidence="22">Transcriptase</fullName>
    </alternativeName>
</protein>
<evidence type="ECO:0000313" key="30">
    <source>
        <dbReference type="Proteomes" id="UP001268423"/>
    </source>
</evidence>
<dbReference type="PROSITE" id="PS50526">
    <property type="entry name" value="RDRP_SSRNA_NEG_NONSEG"/>
    <property type="match status" value="1"/>
</dbReference>
<evidence type="ECO:0000256" key="9">
    <source>
        <dbReference type="ARBA" id="ARBA00022691"/>
    </source>
</evidence>
<dbReference type="InterPro" id="IPR014023">
    <property type="entry name" value="Mononeg_RNA_pol_cat"/>
</dbReference>
<keyword evidence="12" id="KW-0378">Hydrolase</keyword>
<reference evidence="29" key="1">
    <citation type="journal article" date="2022" name="Phytopathology">
        <title>Genome characterization and pathogenicity of two new Hyptis pectinata viruses transmitted by distinct insect vectors.</title>
        <authorList>
            <person name="Reyes-Proano E."/>
            <person name="Alvarez-Quinto R."/>
            <person name="Delgado Jimenez J.A."/>
            <person name="Cornejo-Franco J.F."/>
            <person name="Mollov D."/>
            <person name="Bejerman N."/>
            <person name="Quito-Avila D."/>
        </authorList>
    </citation>
    <scope>NUCLEOTIDE SEQUENCE</scope>
    <source>
        <strain evidence="29">Prosperina</strain>
    </source>
</reference>
<keyword evidence="14" id="KW-0946">Virion</keyword>
<dbReference type="EMBL" id="ON073823">
    <property type="protein sequence ID" value="UTN00444.1"/>
    <property type="molecule type" value="Viral_cRNA"/>
</dbReference>
<comment type="catalytic activity">
    <reaction evidence="26">
        <text>GTP + H2O = GDP + phosphate + H(+)</text>
        <dbReference type="Rhea" id="RHEA:19669"/>
        <dbReference type="ChEBI" id="CHEBI:15377"/>
        <dbReference type="ChEBI" id="CHEBI:15378"/>
        <dbReference type="ChEBI" id="CHEBI:37565"/>
        <dbReference type="ChEBI" id="CHEBI:43474"/>
        <dbReference type="ChEBI" id="CHEBI:58189"/>
    </reaction>
</comment>
<evidence type="ECO:0000256" key="4">
    <source>
        <dbReference type="ARBA" id="ARBA00012582"/>
    </source>
</evidence>
<evidence type="ECO:0000256" key="5">
    <source>
        <dbReference type="ARBA" id="ARBA00022484"/>
    </source>
</evidence>
<dbReference type="GO" id="GO:0016787">
    <property type="term" value="F:hydrolase activity"/>
    <property type="evidence" value="ECO:0007669"/>
    <property type="project" value="UniProtKB-KW"/>
</dbReference>
<dbReference type="PROSITE" id="PS51590">
    <property type="entry name" value="SAM_MT_MNV_L"/>
    <property type="match status" value="1"/>
</dbReference>
<dbReference type="GO" id="GO:0030430">
    <property type="term" value="C:host cell cytoplasm"/>
    <property type="evidence" value="ECO:0007669"/>
    <property type="project" value="UniProtKB-SubCell"/>
</dbReference>
<keyword evidence="15" id="KW-0693">Viral RNA replication</keyword>
<comment type="catalytic activity">
    <reaction evidence="25">
        <text>a 5'-end (5'-triphosphoguanosine)-adenylyl-adenylyl-cytidylyl-adenosine in mRNA + 2 S-adenosyl-L-methionine = a 5'-end (N(7)-methyl 5'-triphosphoguanosine)-(2'-O-methyladenylyl)-adenylyl-cytidylyl-adenosine in mRNA + 2 S-adenosyl-L-homocysteine + H(+)</text>
        <dbReference type="Rhea" id="RHEA:65376"/>
        <dbReference type="Rhea" id="RHEA-COMP:16797"/>
        <dbReference type="Rhea" id="RHEA-COMP:16798"/>
        <dbReference type="ChEBI" id="CHEBI:15378"/>
        <dbReference type="ChEBI" id="CHEBI:57856"/>
        <dbReference type="ChEBI" id="CHEBI:59789"/>
        <dbReference type="ChEBI" id="CHEBI:156483"/>
        <dbReference type="ChEBI" id="CHEBI:156484"/>
        <dbReference type="EC" id="2.1.1.375"/>
    </reaction>
</comment>
<evidence type="ECO:0000256" key="2">
    <source>
        <dbReference type="ARBA" id="ARBA00004328"/>
    </source>
</evidence>
<keyword evidence="5" id="KW-0696">RNA-directed RNA polymerase</keyword>
<dbReference type="InterPro" id="IPR025786">
    <property type="entry name" value="Mononega_L_MeTrfase"/>
</dbReference>
<evidence type="ECO:0000256" key="21">
    <source>
        <dbReference type="ARBA" id="ARBA00026099"/>
    </source>
</evidence>
<keyword evidence="6" id="KW-0489">Methyltransferase</keyword>
<dbReference type="GO" id="GO:0044423">
    <property type="term" value="C:virion component"/>
    <property type="evidence" value="ECO:0007669"/>
    <property type="project" value="UniProtKB-KW"/>
</dbReference>
<evidence type="ECO:0000256" key="8">
    <source>
        <dbReference type="ARBA" id="ARBA00022679"/>
    </source>
</evidence>
<name>A0AAE9SIJ2_9RHAB</name>
<evidence type="ECO:0000256" key="20">
    <source>
        <dbReference type="ARBA" id="ARBA00024499"/>
    </source>
</evidence>
<evidence type="ECO:0000256" key="26">
    <source>
        <dbReference type="ARBA" id="ARBA00048548"/>
    </source>
</evidence>
<dbReference type="EC" id="2.7.7.48" evidence="3"/>
<feature type="domain" description="RdRp catalytic" evidence="27">
    <location>
        <begin position="566"/>
        <end position="752"/>
    </location>
</feature>
<evidence type="ECO:0000259" key="27">
    <source>
        <dbReference type="PROSITE" id="PS50526"/>
    </source>
</evidence>
<comment type="catalytic activity">
    <reaction evidence="20">
        <text>a 5'-end (5'-triphosphoguanosine)-(2'-O-methyladenylyl)-adenylyl-cytidylyl-adenosine in mRNA + S-adenosyl-L-methionine = a 5'-end (N(7)-methyl 5'-triphosphoguanosine)-(2'-O-methyladenylyl)-adenylyl-cytidylyl-adenosine in mRNA + S-adenosyl-L-homocysteine</text>
        <dbReference type="Rhea" id="RHEA:65440"/>
        <dbReference type="Rhea" id="RHEA-COMP:16798"/>
        <dbReference type="Rhea" id="RHEA-COMP:16801"/>
        <dbReference type="ChEBI" id="CHEBI:57856"/>
        <dbReference type="ChEBI" id="CHEBI:59789"/>
        <dbReference type="ChEBI" id="CHEBI:156482"/>
        <dbReference type="ChEBI" id="CHEBI:156483"/>
    </reaction>
</comment>
<evidence type="ECO:0000256" key="3">
    <source>
        <dbReference type="ARBA" id="ARBA00012494"/>
    </source>
</evidence>
<dbReference type="Proteomes" id="UP001268423">
    <property type="component" value="Segment"/>
</dbReference>
<comment type="catalytic activity">
    <reaction evidence="19">
        <text>a 5'-end triphospho-adenylyl-adenylyl-cytidylyl-adenosine in mRNA + GDP + H(+) = a 5'-end (5'-triphosphoguanosine)-adenylyl-adenylyl-cytidylyl-adenosine in mRNA + diphosphate</text>
        <dbReference type="Rhea" id="RHEA:65436"/>
        <dbReference type="Rhea" id="RHEA-COMP:16797"/>
        <dbReference type="Rhea" id="RHEA-COMP:16799"/>
        <dbReference type="ChEBI" id="CHEBI:15378"/>
        <dbReference type="ChEBI" id="CHEBI:33019"/>
        <dbReference type="ChEBI" id="CHEBI:58189"/>
        <dbReference type="ChEBI" id="CHEBI:156484"/>
        <dbReference type="ChEBI" id="CHEBI:156503"/>
        <dbReference type="EC" id="2.7.7.88"/>
    </reaction>
</comment>
<keyword evidence="8" id="KW-0808">Transferase</keyword>
<keyword evidence="13" id="KW-0067">ATP-binding</keyword>
<proteinExistence type="predicted"/>
<evidence type="ECO:0000256" key="25">
    <source>
        <dbReference type="ARBA" id="ARBA00047370"/>
    </source>
</evidence>
<dbReference type="InterPro" id="IPR026890">
    <property type="entry name" value="Mononeg_mRNAcap"/>
</dbReference>
<comment type="catalytic activity">
    <reaction evidence="24">
        <text>a 5'-end (5'-triphosphoguanosine)-adenylyl-adenylyl-cytidylyl-adenosine in mRNA + S-adenosyl-L-methionine = a 5'-end (5'-triphosphoguanosine)-(2'-O-methyladenylyl)-adenylyl-cytidylyl-adenosine in mRNA + S-adenosyl-L-homocysteine + H(+)</text>
        <dbReference type="Rhea" id="RHEA:65380"/>
        <dbReference type="Rhea" id="RHEA-COMP:16797"/>
        <dbReference type="Rhea" id="RHEA-COMP:16801"/>
        <dbReference type="ChEBI" id="CHEBI:15378"/>
        <dbReference type="ChEBI" id="CHEBI:57856"/>
        <dbReference type="ChEBI" id="CHEBI:59789"/>
        <dbReference type="ChEBI" id="CHEBI:156482"/>
        <dbReference type="ChEBI" id="CHEBI:156484"/>
    </reaction>
</comment>
<evidence type="ECO:0000256" key="22">
    <source>
        <dbReference type="ARBA" id="ARBA00030436"/>
    </source>
</evidence>
<keyword evidence="30" id="KW-1185">Reference proteome</keyword>
<dbReference type="GO" id="GO:0004482">
    <property type="term" value="F:mRNA 5'-cap (guanine-N7-)-methyltransferase activity"/>
    <property type="evidence" value="ECO:0007669"/>
    <property type="project" value="InterPro"/>
</dbReference>
<keyword evidence="7" id="KW-0507">mRNA processing</keyword>
<keyword evidence="11" id="KW-0547">Nucleotide-binding</keyword>
<dbReference type="Pfam" id="PF14318">
    <property type="entry name" value="Mononeg_mRNAcap"/>
    <property type="match status" value="1"/>
</dbReference>
<evidence type="ECO:0000256" key="18">
    <source>
        <dbReference type="ARBA" id="ARBA00023268"/>
    </source>
</evidence>
<reference evidence="29" key="2">
    <citation type="submission" date="2022-03" db="EMBL/GenBank/DDBJ databases">
        <authorList>
            <person name="Reyes E."/>
            <person name="Alvarez-Quinto R.A."/>
            <person name="Cornejo-Franco J.F."/>
            <person name="Mollov D."/>
            <person name="Quito-Avila D.F."/>
        </authorList>
    </citation>
    <scope>NUCLEOTIDE SEQUENCE</scope>
    <source>
        <strain evidence="29">Prosperina</strain>
    </source>
</reference>
<evidence type="ECO:0000256" key="23">
    <source>
        <dbReference type="ARBA" id="ARBA00031012"/>
    </source>
</evidence>
<evidence type="ECO:0000259" key="28">
    <source>
        <dbReference type="PROSITE" id="PS51590"/>
    </source>
</evidence>
<evidence type="ECO:0000256" key="13">
    <source>
        <dbReference type="ARBA" id="ARBA00022840"/>
    </source>
</evidence>
<keyword evidence="16" id="KW-0506">mRNA capping</keyword>
<keyword evidence="9" id="KW-0949">S-adenosyl-L-methionine</keyword>
<organism evidence="29 30">
    <name type="scientific">Hyptis latent virus</name>
    <dbReference type="NCBI Taxonomy" id="2963947"/>
    <lineage>
        <taxon>Viruses</taxon>
        <taxon>Riboviria</taxon>
        <taxon>Orthornavirae</taxon>
        <taxon>Negarnaviricota</taxon>
        <taxon>Haploviricotina</taxon>
        <taxon>Monjiviricetes</taxon>
        <taxon>Mononegavirales</taxon>
        <taxon>Rhabdoviridae</taxon>
        <taxon>Betarhabdovirinae</taxon>
        <taxon>Alphacytorhabdovirus</taxon>
        <taxon>Alphacytorhabdovirus hyptisis</taxon>
    </lineage>
</organism>
<sequence>MDFLAFTRENNDNVIQNKPPLPDYHLRNPIKPLSWLGSKHKTSRQRKDTIALNEVGMQRITIGSHLDLYLDEGLQESGYDLATYTEIMEDVKLKIQVDNDVLQPYGGIPVTETIRELLKVENIYWSTMRKWNEVLVNMNAYSSERSRPDGRTNSDPPHEMEIGKYSLRILRTCVLIRLTHNTQRLWKVYDGDWVRLASDVYTQRFLFCLGSRVGKFLNPNQYPDRNNLLKIITWGDNLLRDLGNSGFKIIKTFEAIMVGVLQAKGASQVIQTDRFLKNTIRDLFDESPLYADYTRVLLDIVEPIDNMHVLTQIYGMHRIWGHPMVNSVKGMEKVITIGQKDIISDDSLSQDAGRMFKMLFCRAYKSKNGSYPPIVDSGTLLSTEILENDSAAVNLRNHDLSEWDRIKFRQIFQLPETFNLSMIVADKSVSPTRSELANLIVGRSTVMDPDLRRGVKRWLEDNTLDPIEFLKKVNSGQFPDDHKIIGLTPKERELNPTPRMFALMSHLLRVYVVVTEQLTSDYVLPMFPQITMTDTLLDLTKKTYSTVKNQSILNKKRDSKFTWASRVICMSLDFEKWNGHMRKSMTSGVFTAMGDLFGLQDIFNVTYDIFSECYYYLADGSYLPKVSKSGSLVVEPPHSFDGHKGGMEGLRQKGWTVFTVCALEVILSKHDCTYKIMGMGDNQVLQITVYTNQVDEAGKPTAGGFSEMRARISNVFQDLIRIFTSAGLPLKPLETWMSEDLYVYGKVPIWKGVPLAMDLKKIMRMFPFSNADVMTLENALATVSGNAISSTQMTSCILTPYVMSIVSASLCISDFMRYHPLLGASLWKESFKQDRWTLRTSTGNKHEYKIPGSGPSRREVLLAMLFVPRTMTGYNGVNILEMMMRGFPDNLSRDVSYLTSVLASEALPDPIRCILENWMEPIYMPEINYTTLVQDVTAVNLISPRSPSSGIKQVVTKFISGGQAIKNEEFKNLMMVKDKTQEEYLAELLCSGESLHIRLLHDIFEASIFGYVDSILSKVVKTTTIQRLAMKQSAHDIFDVITRDELIYMTFFRWRCTVKGASMKSNCPTSRCREMRVISWQKELRGITIPHPHSFMVMTQCSHARPCSCDDGYMSVHLPDMQMPDSMWFNNIGGCPPYLGSMTKEKVVVGAGGKVYSSEPLIRRPIKLLRIINWFVPEDSNTSDVIRSLVGSVSDLDPRPYEGVLEGAAGAEVHRYKDTATSHGALTSSSYMLSTRYHISSDHFHRYCRGTENTDIHFQALYCYIVECTNLLLHHSFRYNDLTPRFLHFRQSCYDCIKQVQEDFVDIPRDDVADVIPENKTNPYLYVSSSRIRVLEDRSPLSHLSPNEYTAKMYEKSSGTAKRQWLQDIIADRVTQDILGSSNDEEAMAASLLDVNSFERTMFLKLNPKGIISRVMGNLSLASEWAWLDQTGHSKPLSDEEIARGIITILSSSSPQGFIGIAMFFCWPETAKQLMMAYSEMVPPNTNPITIESSCLAVKQSLISLSLRQRWRCWTRFSVLSEDEKNSLWTIKKLLYMRLLKQSCLDCKRLVSRLRTNDIRRVKILSCASLHRTFDGMDELPWKRSFVTTERLRKDCEAWERTLTARSSNQLIPDMSIYHHTLFTKSDIIMRPTAEAFIRSDLHNEFPEGYYYYSPYHLRSVDTLPTKTHAKYKLLLSGYQREIMNRDVFMIGDGLGSSSLTLAEMGAKTVTVSTLLQPDSAIPQTYVHNVFPSSLKWSASNIKQGICPDKINDITDPRWIESWRPIVAECSVLVSDIEMFQREAEEQREKGLISALSLKSWDLVIYKDYIYSSHQMSNMLKIVESSRAEAWKCITTELRSSHYPECWWIIKNTTQLRKVGLGITPDRLNRLWNRFLERMVDPYPWIEDDDEMRMNMSIITDDPSKDKMMTYVRSWLSFPTVGLFYPDSGQFTRIYYYMKKMKSPAVARMQRFNQGLRMYNKDYYRLRDVMLCLALGMCSDSNVVCEEMVRTEYWYLTWENYRDDEYDCTLRRSKEPQGLRAEIDNYLPMVTQMLRSDGISFPELDSSVPFRSTKRSDQKVHFSTSRISQMSRRVLVNDMRYPNPKEYILKSKRSGKRTA</sequence>
<evidence type="ECO:0000256" key="1">
    <source>
        <dbReference type="ARBA" id="ARBA00004192"/>
    </source>
</evidence>
<evidence type="ECO:0000256" key="12">
    <source>
        <dbReference type="ARBA" id="ARBA00022801"/>
    </source>
</evidence>
<dbReference type="EC" id="2.1.1.375" evidence="21"/>
<dbReference type="GO" id="GO:0003968">
    <property type="term" value="F:RNA-directed RNA polymerase activity"/>
    <property type="evidence" value="ECO:0007669"/>
    <property type="project" value="UniProtKB-KW"/>
</dbReference>
<evidence type="ECO:0000256" key="15">
    <source>
        <dbReference type="ARBA" id="ARBA00022953"/>
    </source>
</evidence>
<feature type="domain" description="Mononegavirus-type SAM-dependent 2'-O-MTase" evidence="28">
    <location>
        <begin position="1660"/>
        <end position="1849"/>
    </location>
</feature>
<evidence type="ECO:0000256" key="6">
    <source>
        <dbReference type="ARBA" id="ARBA00022603"/>
    </source>
</evidence>
<evidence type="ECO:0000256" key="19">
    <source>
        <dbReference type="ARBA" id="ARBA00024494"/>
    </source>
</evidence>
<evidence type="ECO:0000256" key="24">
    <source>
        <dbReference type="ARBA" id="ARBA00047332"/>
    </source>
</evidence>
<comment type="subcellular location">
    <subcellularLocation>
        <location evidence="1">Host cytoplasm</location>
    </subcellularLocation>
    <subcellularLocation>
        <location evidence="2">Virion</location>
    </subcellularLocation>
</comment>
<keyword evidence="10" id="KW-0548">Nucleotidyltransferase</keyword>
<accession>A0AAE9SIJ2</accession>
<dbReference type="Pfam" id="PF00946">
    <property type="entry name" value="Mononeg_RNA_pol"/>
    <property type="match status" value="1"/>
</dbReference>
<evidence type="ECO:0000313" key="29">
    <source>
        <dbReference type="EMBL" id="UTN00444.1"/>
    </source>
</evidence>
<keyword evidence="18" id="KW-0511">Multifunctional enzyme</keyword>
<dbReference type="EC" id="2.7.7.88" evidence="4"/>
<keyword evidence="17" id="KW-1035">Host cytoplasm</keyword>